<evidence type="ECO:0000256" key="3">
    <source>
        <dbReference type="ARBA" id="ARBA00014087"/>
    </source>
</evidence>
<dbReference type="PANTHER" id="PTHR31954">
    <property type="entry name" value="CILIA- AND FLAGELLA-ASSOCIATED PROTEIN 157"/>
    <property type="match status" value="1"/>
</dbReference>
<dbReference type="EMBL" id="JADGJW010000054">
    <property type="protein sequence ID" value="KAJ3225724.1"/>
    <property type="molecule type" value="Genomic_DNA"/>
</dbReference>
<dbReference type="Proteomes" id="UP001211065">
    <property type="component" value="Unassembled WGS sequence"/>
</dbReference>
<dbReference type="PANTHER" id="PTHR31954:SF1">
    <property type="entry name" value="CILIA- AND FLAGELLA-ASSOCIATED PROTEIN 157"/>
    <property type="match status" value="1"/>
</dbReference>
<evidence type="ECO:0000313" key="10">
    <source>
        <dbReference type="Proteomes" id="UP001211065"/>
    </source>
</evidence>
<comment type="caution">
    <text evidence="9">The sequence shown here is derived from an EMBL/GenBank/DDBJ whole genome shotgun (WGS) entry which is preliminary data.</text>
</comment>
<dbReference type="AlphaFoldDB" id="A0AAD5U695"/>
<feature type="coiled-coil region" evidence="7">
    <location>
        <begin position="36"/>
        <end position="187"/>
    </location>
</feature>
<evidence type="ECO:0000256" key="4">
    <source>
        <dbReference type="ARBA" id="ARBA00023054"/>
    </source>
</evidence>
<name>A0AAD5U695_9FUNG</name>
<accession>A0AAD5U695</accession>
<evidence type="ECO:0000256" key="8">
    <source>
        <dbReference type="SAM" id="MobiDB-lite"/>
    </source>
</evidence>
<keyword evidence="4 7" id="KW-0175">Coiled coil</keyword>
<keyword evidence="6" id="KW-0966">Cell projection</keyword>
<reference evidence="9" key="1">
    <citation type="submission" date="2020-05" db="EMBL/GenBank/DDBJ databases">
        <title>Phylogenomic resolution of chytrid fungi.</title>
        <authorList>
            <person name="Stajich J.E."/>
            <person name="Amses K."/>
            <person name="Simmons R."/>
            <person name="Seto K."/>
            <person name="Myers J."/>
            <person name="Bonds A."/>
            <person name="Quandt C.A."/>
            <person name="Barry K."/>
            <person name="Liu P."/>
            <person name="Grigoriev I."/>
            <person name="Longcore J.E."/>
            <person name="James T.Y."/>
        </authorList>
    </citation>
    <scope>NUCLEOTIDE SEQUENCE</scope>
    <source>
        <strain evidence="9">JEL0476</strain>
    </source>
</reference>
<sequence length="668" mass="75823">MAKKGGKKKSAGANSAEKDDDALKNGEQQALNEITIQVYEAKIRDLNEKLDRYKYKCETLVAENLNLGSSQAKFSQDRQDIVEFLNIKVQDHEKLINTLEAQIRALEAEKKDMEAAGKQKLNIANEEYKAEVELLHIQCAKYKADLDQLSEFRGRKEDMEFQIRYMRQQLDLKEKEYKEVIHSMERKVLQDKNLMKKEMLQKVNEAVANFRRVADQQMAETTKRAIRENMAITAQLKKMSAKTMELIAENESLMVRVAKLKSKNSLLVDSEKDLARKNQANQRVIKMLVEKLKESDKMLEVAYDTGAFNLEENKTFLDEFPAPQNFNFTSSTAPSYPSSTQQQLKLSMVKEDTAIHQTQLSQQSLQLSTNEQIQDLKIKLESLKFANNLISNKAIDYQDKEGNTLEDNAVKNLSLKKFEEEEILNFIKEFLTTGIGGEGNSIVSMSSLKNMIDRIKSTIKIDVKCPDGLERKGRESLGPILQTNSAQKKLILTSTSPALGKRASPNLKTLLNHIPSTLKVLQYNEKLKENGEESCLNEECSNVLTIQNNISVEENDAVIHRTNLFSRNGIKMKSIAVQTRNLQFGPKMVKTDQLLSELRPWGPTAHCMPKKGTGLYCPRNHRESSNSSQYYNPQTVHSKHCQSSSELSLFEPTPSTTILFESNSSSSL</sequence>
<dbReference type="GO" id="GO:0036064">
    <property type="term" value="C:ciliary basal body"/>
    <property type="evidence" value="ECO:0007669"/>
    <property type="project" value="TreeGrafter"/>
</dbReference>
<protein>
    <recommendedName>
        <fullName evidence="3">Cilia- and flagella-associated protein 157</fullName>
    </recommendedName>
</protein>
<dbReference type="InterPro" id="IPR038844">
    <property type="entry name" value="CFAP157"/>
</dbReference>
<comment type="subcellular location">
    <subcellularLocation>
        <location evidence="1">Cell projection</location>
        <location evidence="1">Cilium</location>
    </subcellularLocation>
</comment>
<evidence type="ECO:0000256" key="5">
    <source>
        <dbReference type="ARBA" id="ARBA00023069"/>
    </source>
</evidence>
<evidence type="ECO:0000256" key="2">
    <source>
        <dbReference type="ARBA" id="ARBA00010841"/>
    </source>
</evidence>
<feature type="compositionally biased region" description="Basic residues" evidence="8">
    <location>
        <begin position="1"/>
        <end position="10"/>
    </location>
</feature>
<feature type="region of interest" description="Disordered" evidence="8">
    <location>
        <begin position="1"/>
        <end position="25"/>
    </location>
</feature>
<evidence type="ECO:0000313" key="9">
    <source>
        <dbReference type="EMBL" id="KAJ3225724.1"/>
    </source>
</evidence>
<organism evidence="9 10">
    <name type="scientific">Clydaea vesicula</name>
    <dbReference type="NCBI Taxonomy" id="447962"/>
    <lineage>
        <taxon>Eukaryota</taxon>
        <taxon>Fungi</taxon>
        <taxon>Fungi incertae sedis</taxon>
        <taxon>Chytridiomycota</taxon>
        <taxon>Chytridiomycota incertae sedis</taxon>
        <taxon>Chytridiomycetes</taxon>
        <taxon>Lobulomycetales</taxon>
        <taxon>Lobulomycetaceae</taxon>
        <taxon>Clydaea</taxon>
    </lineage>
</organism>
<evidence type="ECO:0000256" key="7">
    <source>
        <dbReference type="SAM" id="Coils"/>
    </source>
</evidence>
<gene>
    <name evidence="9" type="ORF">HK099_006337</name>
</gene>
<evidence type="ECO:0000256" key="1">
    <source>
        <dbReference type="ARBA" id="ARBA00004138"/>
    </source>
</evidence>
<evidence type="ECO:0000256" key="6">
    <source>
        <dbReference type="ARBA" id="ARBA00023273"/>
    </source>
</evidence>
<dbReference type="GO" id="GO:0008017">
    <property type="term" value="F:microtubule binding"/>
    <property type="evidence" value="ECO:0007669"/>
    <property type="project" value="TreeGrafter"/>
</dbReference>
<keyword evidence="5" id="KW-0969">Cilium</keyword>
<keyword evidence="10" id="KW-1185">Reference proteome</keyword>
<comment type="similarity">
    <text evidence="2">Belongs to the CFAP157 family.</text>
</comment>
<proteinExistence type="inferred from homology"/>